<keyword evidence="4 6" id="KW-1133">Transmembrane helix</keyword>
<reference evidence="8 9" key="1">
    <citation type="submission" date="2017-12" db="EMBL/GenBank/DDBJ databases">
        <authorList>
            <person name="Hurst M.R.H."/>
        </authorList>
    </citation>
    <scope>NUCLEOTIDE SEQUENCE [LARGE SCALE GENOMIC DNA]</scope>
    <source>
        <strain evidence="8 9">TH11417</strain>
    </source>
</reference>
<protein>
    <recommendedName>
        <fullName evidence="6">TVP38/TMEM64 family membrane protein</fullName>
    </recommendedName>
</protein>
<organism evidence="8 9">
    <name type="scientific">Streptococcus pluranimalium</name>
    <dbReference type="NCBI Taxonomy" id="82348"/>
    <lineage>
        <taxon>Bacteria</taxon>
        <taxon>Bacillati</taxon>
        <taxon>Bacillota</taxon>
        <taxon>Bacilli</taxon>
        <taxon>Lactobacillales</taxon>
        <taxon>Streptococcaceae</taxon>
        <taxon>Streptococcus</taxon>
    </lineage>
</organism>
<feature type="domain" description="VTT" evidence="7">
    <location>
        <begin position="73"/>
        <end position="192"/>
    </location>
</feature>
<dbReference type="AlphaFoldDB" id="A0A2L0D5G8"/>
<dbReference type="InterPro" id="IPR032816">
    <property type="entry name" value="VTT_dom"/>
</dbReference>
<evidence type="ECO:0000256" key="5">
    <source>
        <dbReference type="ARBA" id="ARBA00023136"/>
    </source>
</evidence>
<evidence type="ECO:0000256" key="3">
    <source>
        <dbReference type="ARBA" id="ARBA00022692"/>
    </source>
</evidence>
<dbReference type="GO" id="GO:0005886">
    <property type="term" value="C:plasma membrane"/>
    <property type="evidence" value="ECO:0007669"/>
    <property type="project" value="UniProtKB-SubCell"/>
</dbReference>
<sequence length="203" mass="22968">MPKLNPSLSNKQWIQIVSLLGLIISIIVFYYIKTQSHIFAVGGPFQSFITRLGILGPLIFILLQIIQVIYPIIPGGMTCVVGHAIFGPFYGFIYNFIGIFSGSLLSFYLARQYGESFAKSFVSEQTYDKYMTKLDKGRGFDIFLITAFVLPGFPDDFLCMVAGLSKMSFKKFCWITLLSKPATLYLYTLITYQSLVFLNQSFL</sequence>
<dbReference type="EMBL" id="CP025536">
    <property type="protein sequence ID" value="AUW96821.1"/>
    <property type="molecule type" value="Genomic_DNA"/>
</dbReference>
<dbReference type="PANTHER" id="PTHR12677:SF49">
    <property type="entry name" value="TVP38_TMEM64 FAMILY MEMBRANE PROTEIN"/>
    <property type="match status" value="1"/>
</dbReference>
<evidence type="ECO:0000256" key="1">
    <source>
        <dbReference type="ARBA" id="ARBA00004651"/>
    </source>
</evidence>
<proteinExistence type="inferred from homology"/>
<feature type="transmembrane region" description="Helical" evidence="6">
    <location>
        <begin position="52"/>
        <end position="73"/>
    </location>
</feature>
<evidence type="ECO:0000313" key="8">
    <source>
        <dbReference type="EMBL" id="AUW96821.1"/>
    </source>
</evidence>
<dbReference type="RefSeq" id="WP_104968143.1">
    <property type="nucleotide sequence ID" value="NZ_CP025536.1"/>
</dbReference>
<comment type="similarity">
    <text evidence="6">Belongs to the TVP38/TMEM64 family.</text>
</comment>
<evidence type="ECO:0000259" key="7">
    <source>
        <dbReference type="Pfam" id="PF09335"/>
    </source>
</evidence>
<keyword evidence="9" id="KW-1185">Reference proteome</keyword>
<gene>
    <name evidence="8" type="ORF">C0J00_06705</name>
</gene>
<dbReference type="PANTHER" id="PTHR12677">
    <property type="entry name" value="GOLGI APPARATUS MEMBRANE PROTEIN TVP38-RELATED"/>
    <property type="match status" value="1"/>
</dbReference>
<keyword evidence="2 6" id="KW-1003">Cell membrane</keyword>
<evidence type="ECO:0000256" key="6">
    <source>
        <dbReference type="RuleBase" id="RU366058"/>
    </source>
</evidence>
<name>A0A2L0D5G8_9STRE</name>
<feature type="transmembrane region" description="Helical" evidence="6">
    <location>
        <begin position="142"/>
        <end position="164"/>
    </location>
</feature>
<reference evidence="8 9" key="2">
    <citation type="submission" date="2018-02" db="EMBL/GenBank/DDBJ databases">
        <title>Whole genome sequencing analysis of Streptococcus pluranimalium isolated from cattle infected mastitis in China.</title>
        <authorList>
            <person name="Zhang J.-R."/>
            <person name="Hu G.-Z."/>
        </authorList>
    </citation>
    <scope>NUCLEOTIDE SEQUENCE [LARGE SCALE GENOMIC DNA]</scope>
    <source>
        <strain evidence="8 9">TH11417</strain>
    </source>
</reference>
<feature type="transmembrane region" description="Helical" evidence="6">
    <location>
        <begin position="184"/>
        <end position="202"/>
    </location>
</feature>
<dbReference type="InterPro" id="IPR015414">
    <property type="entry name" value="TMEM64"/>
</dbReference>
<dbReference type="OrthoDB" id="371137at2"/>
<dbReference type="GeneID" id="98393597"/>
<comment type="subcellular location">
    <subcellularLocation>
        <location evidence="1 6">Cell membrane</location>
        <topology evidence="1 6">Multi-pass membrane protein</topology>
    </subcellularLocation>
</comment>
<dbReference type="Proteomes" id="UP000238956">
    <property type="component" value="Chromosome"/>
</dbReference>
<dbReference type="KEGG" id="splr:C0J00_06705"/>
<feature type="transmembrane region" description="Helical" evidence="6">
    <location>
        <begin position="85"/>
        <end position="110"/>
    </location>
</feature>
<keyword evidence="5 6" id="KW-0472">Membrane</keyword>
<feature type="transmembrane region" description="Helical" evidence="6">
    <location>
        <begin position="12"/>
        <end position="32"/>
    </location>
</feature>
<accession>A0A2L0D5G8</accession>
<evidence type="ECO:0000313" key="9">
    <source>
        <dbReference type="Proteomes" id="UP000238956"/>
    </source>
</evidence>
<dbReference type="Pfam" id="PF09335">
    <property type="entry name" value="VTT_dom"/>
    <property type="match status" value="1"/>
</dbReference>
<evidence type="ECO:0000256" key="2">
    <source>
        <dbReference type="ARBA" id="ARBA00022475"/>
    </source>
</evidence>
<evidence type="ECO:0000256" key="4">
    <source>
        <dbReference type="ARBA" id="ARBA00022989"/>
    </source>
</evidence>
<keyword evidence="3 6" id="KW-0812">Transmembrane</keyword>